<proteinExistence type="predicted"/>
<reference evidence="1 2" key="1">
    <citation type="submission" date="2023-08" db="EMBL/GenBank/DDBJ databases">
        <authorList>
            <person name="Park J.-S."/>
        </authorList>
    </citation>
    <scope>NUCLEOTIDE SEQUENCE [LARGE SCALE GENOMIC DNA]</scope>
    <source>
        <strain evidence="1 2">2205SS18-9</strain>
    </source>
</reference>
<protein>
    <submittedName>
        <fullName evidence="1">DUF3006 domain-containing protein</fullName>
    </submittedName>
</protein>
<gene>
    <name evidence="1" type="ORF">Q5Y73_19030</name>
</gene>
<accession>A0ABT9J5G8</accession>
<dbReference type="EMBL" id="JAVAMP010000012">
    <property type="protein sequence ID" value="MDP5276194.1"/>
    <property type="molecule type" value="Genomic_DNA"/>
</dbReference>
<dbReference type="Proteomes" id="UP001231941">
    <property type="component" value="Unassembled WGS sequence"/>
</dbReference>
<name>A0ABT9J5G8_9BACL</name>
<dbReference type="RefSeq" id="WP_305993505.1">
    <property type="nucleotide sequence ID" value="NZ_JAVAMP010000012.1"/>
</dbReference>
<organism evidence="1 2">
    <name type="scientific">Chengkuizengella axinellae</name>
    <dbReference type="NCBI Taxonomy" id="3064388"/>
    <lineage>
        <taxon>Bacteria</taxon>
        <taxon>Bacillati</taxon>
        <taxon>Bacillota</taxon>
        <taxon>Bacilli</taxon>
        <taxon>Bacillales</taxon>
        <taxon>Paenibacillaceae</taxon>
        <taxon>Chengkuizengella</taxon>
    </lineage>
</organism>
<comment type="caution">
    <text evidence="1">The sequence shown here is derived from an EMBL/GenBank/DDBJ whole genome shotgun (WGS) entry which is preliminary data.</text>
</comment>
<evidence type="ECO:0000313" key="2">
    <source>
        <dbReference type="Proteomes" id="UP001231941"/>
    </source>
</evidence>
<evidence type="ECO:0000313" key="1">
    <source>
        <dbReference type="EMBL" id="MDP5276194.1"/>
    </source>
</evidence>
<dbReference type="InterPro" id="IPR021377">
    <property type="entry name" value="DUF3006"/>
</dbReference>
<sequence>MKGIVDRIEGEIYVIEVKGKTKDVEKSLVNKDVKVNDVVVFRNGEWSVDENETLRRSEKIAKLMNDVWDD</sequence>
<keyword evidence="2" id="KW-1185">Reference proteome</keyword>
<dbReference type="Pfam" id="PF11213">
    <property type="entry name" value="DUF3006"/>
    <property type="match status" value="1"/>
</dbReference>